<dbReference type="GO" id="GO:0005886">
    <property type="term" value="C:plasma membrane"/>
    <property type="evidence" value="ECO:0007669"/>
    <property type="project" value="UniProtKB-SubCell"/>
</dbReference>
<feature type="transmembrane region" description="Helical" evidence="6">
    <location>
        <begin position="161"/>
        <end position="186"/>
    </location>
</feature>
<accession>A0A3E3DX87</accession>
<feature type="transmembrane region" description="Helical" evidence="6">
    <location>
        <begin position="51"/>
        <end position="71"/>
    </location>
</feature>
<evidence type="ECO:0000256" key="1">
    <source>
        <dbReference type="ARBA" id="ARBA00004651"/>
    </source>
</evidence>
<evidence type="ECO:0000256" key="2">
    <source>
        <dbReference type="ARBA" id="ARBA00022475"/>
    </source>
</evidence>
<dbReference type="PANTHER" id="PTHR30482">
    <property type="entry name" value="HIGH-AFFINITY BRANCHED-CHAIN AMINO ACID TRANSPORT SYSTEM PERMEASE"/>
    <property type="match status" value="1"/>
</dbReference>
<name>A0A3E3DX87_9FIRM</name>
<keyword evidence="4 6" id="KW-1133">Transmembrane helix</keyword>
<comment type="subcellular location">
    <subcellularLocation>
        <location evidence="1">Cell membrane</location>
        <topology evidence="1">Multi-pass membrane protein</topology>
    </subcellularLocation>
</comment>
<dbReference type="InterPro" id="IPR001851">
    <property type="entry name" value="ABC_transp_permease"/>
</dbReference>
<proteinExistence type="predicted"/>
<feature type="transmembrane region" description="Helical" evidence="6">
    <location>
        <begin position="255"/>
        <end position="282"/>
    </location>
</feature>
<dbReference type="EMBL" id="QUSM01000004">
    <property type="protein sequence ID" value="RGD73901.1"/>
    <property type="molecule type" value="Genomic_DNA"/>
</dbReference>
<dbReference type="Proteomes" id="UP000261212">
    <property type="component" value="Unassembled WGS sequence"/>
</dbReference>
<organism evidence="7 8">
    <name type="scientific">Anaerofustis stercorihominis</name>
    <dbReference type="NCBI Taxonomy" id="214853"/>
    <lineage>
        <taxon>Bacteria</taxon>
        <taxon>Bacillati</taxon>
        <taxon>Bacillota</taxon>
        <taxon>Clostridia</taxon>
        <taxon>Eubacteriales</taxon>
        <taxon>Eubacteriaceae</taxon>
        <taxon>Anaerofustis</taxon>
    </lineage>
</organism>
<feature type="transmembrane region" description="Helical" evidence="6">
    <location>
        <begin position="220"/>
        <end position="243"/>
    </location>
</feature>
<feature type="transmembrane region" description="Helical" evidence="6">
    <location>
        <begin position="102"/>
        <end position="127"/>
    </location>
</feature>
<keyword evidence="5 6" id="KW-0472">Membrane</keyword>
<comment type="caution">
    <text evidence="7">The sequence shown here is derived from an EMBL/GenBank/DDBJ whole genome shotgun (WGS) entry which is preliminary data.</text>
</comment>
<dbReference type="AlphaFoldDB" id="A0A3E3DX87"/>
<evidence type="ECO:0000256" key="4">
    <source>
        <dbReference type="ARBA" id="ARBA00022989"/>
    </source>
</evidence>
<feature type="transmembrane region" description="Helical" evidence="6">
    <location>
        <begin position="25"/>
        <end position="44"/>
    </location>
</feature>
<evidence type="ECO:0000256" key="6">
    <source>
        <dbReference type="SAM" id="Phobius"/>
    </source>
</evidence>
<dbReference type="RefSeq" id="WP_117532501.1">
    <property type="nucleotide sequence ID" value="NZ_CP176644.1"/>
</dbReference>
<dbReference type="CDD" id="cd06581">
    <property type="entry name" value="TM_PBP1_LivM_like"/>
    <property type="match status" value="1"/>
</dbReference>
<feature type="transmembrane region" description="Helical" evidence="6">
    <location>
        <begin position="294"/>
        <end position="316"/>
    </location>
</feature>
<evidence type="ECO:0000256" key="5">
    <source>
        <dbReference type="ARBA" id="ARBA00023136"/>
    </source>
</evidence>
<evidence type="ECO:0000313" key="7">
    <source>
        <dbReference type="EMBL" id="RGD73901.1"/>
    </source>
</evidence>
<dbReference type="GO" id="GO:0015658">
    <property type="term" value="F:branched-chain amino acid transmembrane transporter activity"/>
    <property type="evidence" value="ECO:0007669"/>
    <property type="project" value="InterPro"/>
</dbReference>
<reference evidence="7 8" key="1">
    <citation type="submission" date="2018-08" db="EMBL/GenBank/DDBJ databases">
        <title>A genome reference for cultivated species of the human gut microbiota.</title>
        <authorList>
            <person name="Zou Y."/>
            <person name="Xue W."/>
            <person name="Luo G."/>
        </authorList>
    </citation>
    <scope>NUCLEOTIDE SEQUENCE [LARGE SCALE GENOMIC DNA]</scope>
    <source>
        <strain evidence="7 8">AM25-6</strain>
    </source>
</reference>
<dbReference type="InterPro" id="IPR043428">
    <property type="entry name" value="LivM-like"/>
</dbReference>
<gene>
    <name evidence="7" type="ORF">DW687_09000</name>
</gene>
<evidence type="ECO:0000256" key="3">
    <source>
        <dbReference type="ARBA" id="ARBA00022692"/>
    </source>
</evidence>
<keyword evidence="3 6" id="KW-0812">Transmembrane</keyword>
<keyword evidence="2" id="KW-1003">Cell membrane</keyword>
<dbReference type="PANTHER" id="PTHR30482:SF10">
    <property type="entry name" value="HIGH-AFFINITY BRANCHED-CHAIN AMINO ACID TRANSPORT PROTEIN BRAE"/>
    <property type="match status" value="1"/>
</dbReference>
<evidence type="ECO:0000313" key="8">
    <source>
        <dbReference type="Proteomes" id="UP000261212"/>
    </source>
</evidence>
<protein>
    <submittedName>
        <fullName evidence="7">Branched-chain amino acid ABC transporter permease</fullName>
    </submittedName>
</protein>
<sequence length="338" mass="36601">MKFFDFFKKKDESKISGLSDNLPTLLIFIAAYVIIKLLIVVGIISPFYETVVLKLCIDIILGLGLNLITGITGQFSLGHAGFMAIGAYTSALMTLRISSSPVMIILAVILGGILSGFLGFLIGIPTLRLRGDYLAIATLGLGEIIKIVIQNVDQTILGGAAGLSSIPLYSSFEFCFICMVICYFVITNVLKSSFGRACISVREDEIASESMGVNVTKAKILAFIIGTFFAGVAGALYSGYVGVIQPKNFGFMKSIDILMIVVLGGLGNINGTIIAAFILNIVSFALQDFAELRMILYSLLLIAIMLIKSGETPFFVKLREMFSIENMKKKLNSRKAEE</sequence>
<dbReference type="Pfam" id="PF02653">
    <property type="entry name" value="BPD_transp_2"/>
    <property type="match status" value="1"/>
</dbReference>